<evidence type="ECO:0000313" key="4">
    <source>
        <dbReference type="Proteomes" id="UP001317822"/>
    </source>
</evidence>
<dbReference type="PANTHER" id="PTHR33609">
    <property type="entry name" value="LOW CALCIUM RESPONSE LOCUS PROTEIN S"/>
    <property type="match status" value="1"/>
</dbReference>
<dbReference type="Proteomes" id="UP001317822">
    <property type="component" value="Chromosome"/>
</dbReference>
<keyword evidence="2" id="KW-0175">Coiled coil</keyword>
<dbReference type="SUPFAM" id="SSF46689">
    <property type="entry name" value="Homeodomain-like"/>
    <property type="match status" value="1"/>
</dbReference>
<proteinExistence type="inferred from homology"/>
<dbReference type="PANTHER" id="PTHR33609:SF5">
    <property type="entry name" value="LOW CALCIUM RESPONSE LOCUS PROTEIN S"/>
    <property type="match status" value="1"/>
</dbReference>
<organism evidence="3 4">
    <name type="scientific">Lysobacter auxotrophicus</name>
    <dbReference type="NCBI Taxonomy" id="2992573"/>
    <lineage>
        <taxon>Bacteria</taxon>
        <taxon>Pseudomonadati</taxon>
        <taxon>Pseudomonadota</taxon>
        <taxon>Gammaproteobacteria</taxon>
        <taxon>Lysobacterales</taxon>
        <taxon>Lysobacteraceae</taxon>
        <taxon>Lysobacter</taxon>
    </lineage>
</organism>
<keyword evidence="4" id="KW-1185">Reference proteome</keyword>
<dbReference type="Pfam" id="PF01527">
    <property type="entry name" value="HTH_Tnp_1"/>
    <property type="match status" value="1"/>
</dbReference>
<sequence>MRTSKFTEGQIVSILKQADAGVPVKDLCRQAGISTATYYQWKSKYGGLEASELRRVKELEAENAKLKRMYAEMALDNAALKDLIAKKL</sequence>
<name>A0ABM8DHR1_9GAMM</name>
<feature type="coiled-coil region" evidence="2">
    <location>
        <begin position="49"/>
        <end position="76"/>
    </location>
</feature>
<comment type="similarity">
    <text evidence="1">Belongs to the transposase 8 family.</text>
</comment>
<dbReference type="EMBL" id="AP027041">
    <property type="protein sequence ID" value="BDU18134.1"/>
    <property type="molecule type" value="Genomic_DNA"/>
</dbReference>
<evidence type="ECO:0000256" key="2">
    <source>
        <dbReference type="SAM" id="Coils"/>
    </source>
</evidence>
<gene>
    <name evidence="3" type="ORF">LA521A_33350</name>
</gene>
<dbReference type="InterPro" id="IPR002514">
    <property type="entry name" value="Transposase_8"/>
</dbReference>
<evidence type="ECO:0000313" key="3">
    <source>
        <dbReference type="EMBL" id="BDU18134.1"/>
    </source>
</evidence>
<dbReference type="InterPro" id="IPR052546">
    <property type="entry name" value="Transposase_8_domain"/>
</dbReference>
<accession>A0ABM8DHR1</accession>
<protein>
    <submittedName>
        <fullName evidence="3">Transposase</fullName>
    </submittedName>
</protein>
<evidence type="ECO:0000256" key="1">
    <source>
        <dbReference type="ARBA" id="ARBA00009964"/>
    </source>
</evidence>
<reference evidence="3 4" key="1">
    <citation type="journal article" date="2023" name="Int. J. Syst. Evol. Microbiol.">
        <title>Physiological and genomic analyses of cobalamin (vitamin B12)-auxotrophy of Lysobacter auxotrophicus sp. nov., a methionine-auxotrophic chitinolytic bacterium isolated from chitin-treated soil.</title>
        <authorList>
            <person name="Saito A."/>
            <person name="Dohra H."/>
            <person name="Hamada M."/>
            <person name="Moriuchi R."/>
            <person name="Kotsuchibashi Y."/>
            <person name="Mori K."/>
        </authorList>
    </citation>
    <scope>NUCLEOTIDE SEQUENCE [LARGE SCALE GENOMIC DNA]</scope>
    <source>
        <strain evidence="3 4">5-21a</strain>
    </source>
</reference>
<dbReference type="InterPro" id="IPR009057">
    <property type="entry name" value="Homeodomain-like_sf"/>
</dbReference>